<keyword evidence="2" id="KW-1185">Reference proteome</keyword>
<sequence length="285" mass="32626">MKIPIWKLVALGGLAFLLSCGEKTKQQKAEIETYVKEVSEPVYDTNNPKTILTAVANAHGGWNDLWKKGDVEYTYTYHYPSTGKTDLSLERYIFGSEESYGKYSKHEINNMPNAEGELTQYFDGDKTVLELNGDIVEDAEHLAMADFLRRTNYYWFAMPYKINDKAVTAKYLGTEEYNGTTYDKIEVSYNAEMTGKEQNDVYIVLVNPETKLVDRFYFSLPFFGVEEPVIVANYEYEDIDGQLVSTKRTYFMPGPDGNYAEEPGVVQTLTNVKFNNGFTKENLRQ</sequence>
<dbReference type="InterPro" id="IPR045444">
    <property type="entry name" value="DUF6503"/>
</dbReference>
<proteinExistence type="predicted"/>
<dbReference type="Pfam" id="PF20113">
    <property type="entry name" value="DUF6503"/>
    <property type="match status" value="1"/>
</dbReference>
<evidence type="ECO:0008006" key="3">
    <source>
        <dbReference type="Google" id="ProtNLM"/>
    </source>
</evidence>
<reference evidence="1 2" key="1">
    <citation type="submission" date="2019-05" db="EMBL/GenBank/DDBJ databases">
        <title>Flagellimonas sp. AsT0115, sp. nov., isolated from a marine red algae, Asparagopsis taxiformis.</title>
        <authorList>
            <person name="Kim J."/>
            <person name="Jeong S.E."/>
            <person name="Jeon C.O."/>
        </authorList>
    </citation>
    <scope>NUCLEOTIDE SEQUENCE [LARGE SCALE GENOMIC DNA]</scope>
    <source>
        <strain evidence="1 2">AsT0115</strain>
    </source>
</reference>
<accession>A0ABY2WQW4</accession>
<protein>
    <recommendedName>
        <fullName evidence="3">Outer membrane lipoprotein-sorting protein</fullName>
    </recommendedName>
</protein>
<comment type="caution">
    <text evidence="1">The sequence shown here is derived from an EMBL/GenBank/DDBJ whole genome shotgun (WGS) entry which is preliminary data.</text>
</comment>
<evidence type="ECO:0000313" key="1">
    <source>
        <dbReference type="EMBL" id="TMU57391.1"/>
    </source>
</evidence>
<dbReference type="PROSITE" id="PS51257">
    <property type="entry name" value="PROKAR_LIPOPROTEIN"/>
    <property type="match status" value="1"/>
</dbReference>
<evidence type="ECO:0000313" key="2">
    <source>
        <dbReference type="Proteomes" id="UP000751614"/>
    </source>
</evidence>
<dbReference type="RefSeq" id="WP_138834835.1">
    <property type="nucleotide sequence ID" value="NZ_VCNI01000001.1"/>
</dbReference>
<dbReference type="EMBL" id="VCNI01000001">
    <property type="protein sequence ID" value="TMU57391.1"/>
    <property type="molecule type" value="Genomic_DNA"/>
</dbReference>
<gene>
    <name evidence="1" type="ORF">FGG15_07555</name>
</gene>
<organism evidence="1 2">
    <name type="scientific">Flagellimonas algicola</name>
    <dbReference type="NCBI Taxonomy" id="2583815"/>
    <lineage>
        <taxon>Bacteria</taxon>
        <taxon>Pseudomonadati</taxon>
        <taxon>Bacteroidota</taxon>
        <taxon>Flavobacteriia</taxon>
        <taxon>Flavobacteriales</taxon>
        <taxon>Flavobacteriaceae</taxon>
        <taxon>Flagellimonas</taxon>
    </lineage>
</organism>
<name>A0ABY2WQW4_9FLAO</name>
<dbReference type="Proteomes" id="UP000751614">
    <property type="component" value="Unassembled WGS sequence"/>
</dbReference>